<dbReference type="EMBL" id="WKLT01000001">
    <property type="protein sequence ID" value="MRY56385.1"/>
    <property type="molecule type" value="Genomic_DNA"/>
</dbReference>
<reference evidence="1 2" key="1">
    <citation type="journal article" date="2019" name="Nat. Med.">
        <title>A library of human gut bacterial isolates paired with longitudinal multiomics data enables mechanistic microbiome research.</title>
        <authorList>
            <person name="Poyet M."/>
            <person name="Groussin M."/>
            <person name="Gibbons S.M."/>
            <person name="Avila-Pacheco J."/>
            <person name="Jiang X."/>
            <person name="Kearney S.M."/>
            <person name="Perrotta A.R."/>
            <person name="Berdy B."/>
            <person name="Zhao S."/>
            <person name="Lieberman T.D."/>
            <person name="Swanson P.K."/>
            <person name="Smith M."/>
            <person name="Roesemann S."/>
            <person name="Alexander J.E."/>
            <person name="Rich S.A."/>
            <person name="Livny J."/>
            <person name="Vlamakis H."/>
            <person name="Clish C."/>
            <person name="Bullock K."/>
            <person name="Deik A."/>
            <person name="Scott J."/>
            <person name="Pierce K.A."/>
            <person name="Xavier R.J."/>
            <person name="Alm E.J."/>
        </authorList>
    </citation>
    <scope>NUCLEOTIDE SEQUENCE [LARGE SCALE GENOMIC DNA]</scope>
    <source>
        <strain evidence="1 2">BIOML-A41</strain>
    </source>
</reference>
<proteinExistence type="predicted"/>
<dbReference type="Proteomes" id="UP000463337">
    <property type="component" value="Unassembled WGS sequence"/>
</dbReference>
<keyword evidence="1" id="KW-0378">Hydrolase</keyword>
<dbReference type="RefSeq" id="WP_005863517.1">
    <property type="nucleotide sequence ID" value="NZ_JBCOLQ010000356.1"/>
</dbReference>
<name>A0A174K946_PARDI</name>
<comment type="caution">
    <text evidence="1">The sequence shown here is derived from an EMBL/GenBank/DDBJ whole genome shotgun (WGS) entry which is preliminary data.</text>
</comment>
<dbReference type="AlphaFoldDB" id="A0A174K946"/>
<gene>
    <name evidence="1" type="ORF">GKD59_00315</name>
</gene>
<protein>
    <submittedName>
        <fullName evidence="1">Serine hydrolase</fullName>
    </submittedName>
</protein>
<organism evidence="1 2">
    <name type="scientific">Parabacteroides distasonis</name>
    <dbReference type="NCBI Taxonomy" id="823"/>
    <lineage>
        <taxon>Bacteria</taxon>
        <taxon>Pseudomonadati</taxon>
        <taxon>Bacteroidota</taxon>
        <taxon>Bacteroidia</taxon>
        <taxon>Bacteroidales</taxon>
        <taxon>Tannerellaceae</taxon>
        <taxon>Parabacteroides</taxon>
    </lineage>
</organism>
<evidence type="ECO:0000313" key="1">
    <source>
        <dbReference type="EMBL" id="MRY56385.1"/>
    </source>
</evidence>
<dbReference type="GO" id="GO:0016787">
    <property type="term" value="F:hydrolase activity"/>
    <property type="evidence" value="ECO:0007669"/>
    <property type="project" value="UniProtKB-KW"/>
</dbReference>
<accession>A0A174K946</accession>
<evidence type="ECO:0000313" key="2">
    <source>
        <dbReference type="Proteomes" id="UP000463337"/>
    </source>
</evidence>
<sequence length="64" mass="7080">MNKYVSTILSILLVFALPVIAKDKKGELKKLLREAIANKKAQVGIAVIINGEDTITLNNKVRYP</sequence>